<evidence type="ECO:0000256" key="1">
    <source>
        <dbReference type="SAM" id="SignalP"/>
    </source>
</evidence>
<protein>
    <recommendedName>
        <fullName evidence="4">T9SS type A sorting domain-containing protein</fullName>
    </recommendedName>
</protein>
<dbReference type="AlphaFoldDB" id="A0AA37WBE4"/>
<reference evidence="2" key="2">
    <citation type="submission" date="2023-01" db="EMBL/GenBank/DDBJ databases">
        <title>Draft genome sequence of Portibacter lacus strain NBRC 108769.</title>
        <authorList>
            <person name="Sun Q."/>
            <person name="Mori K."/>
        </authorList>
    </citation>
    <scope>NUCLEOTIDE SEQUENCE</scope>
    <source>
        <strain evidence="2">NBRC 108769</strain>
    </source>
</reference>
<sequence length="297" mass="33369">MKLAPKFHRIFIICVLNFMVLQINAQVIAVDEYCISNSFAQNGTMNDRPLYGPIAGIYIFWDDTEEWVMGSLDKNYVYYTSQDNSTGPGCSSTFTWTAPANSECENIAVSGETCSIIVPVEYVYLKGKKEQGNNLITWKTASEINNEGFVVERSTDGISFSKIGFVNGKGTTSFSYDYAFVDRSLNTSISYFYRLVQRDYDGHSETSKIIQITGSREGKTIEYASMAMSNILLFSNFKRSNVSLELFDMNGKKLYANSVALLQGENALNIPDVPSGQYILSVEMEHNELELYKLSKI</sequence>
<dbReference type="Gene3D" id="2.60.40.10">
    <property type="entry name" value="Immunoglobulins"/>
    <property type="match status" value="1"/>
</dbReference>
<dbReference type="Proteomes" id="UP001156666">
    <property type="component" value="Unassembled WGS sequence"/>
</dbReference>
<evidence type="ECO:0000313" key="2">
    <source>
        <dbReference type="EMBL" id="GLR15566.1"/>
    </source>
</evidence>
<evidence type="ECO:0000313" key="3">
    <source>
        <dbReference type="Proteomes" id="UP001156666"/>
    </source>
</evidence>
<dbReference type="InterPro" id="IPR026444">
    <property type="entry name" value="Secre_tail"/>
</dbReference>
<reference evidence="2" key="1">
    <citation type="journal article" date="2014" name="Int. J. Syst. Evol. Microbiol.">
        <title>Complete genome sequence of Corynebacterium casei LMG S-19264T (=DSM 44701T), isolated from a smear-ripened cheese.</title>
        <authorList>
            <consortium name="US DOE Joint Genome Institute (JGI-PGF)"/>
            <person name="Walter F."/>
            <person name="Albersmeier A."/>
            <person name="Kalinowski J."/>
            <person name="Ruckert C."/>
        </authorList>
    </citation>
    <scope>NUCLEOTIDE SEQUENCE</scope>
    <source>
        <strain evidence="2">NBRC 108769</strain>
    </source>
</reference>
<feature type="signal peptide" evidence="1">
    <location>
        <begin position="1"/>
        <end position="25"/>
    </location>
</feature>
<keyword evidence="1" id="KW-0732">Signal</keyword>
<accession>A0AA37WBE4</accession>
<proteinExistence type="predicted"/>
<name>A0AA37WBE4_9BACT</name>
<feature type="chain" id="PRO_5041279850" description="T9SS type A sorting domain-containing protein" evidence="1">
    <location>
        <begin position="26"/>
        <end position="297"/>
    </location>
</feature>
<dbReference type="NCBIfam" id="TIGR04183">
    <property type="entry name" value="Por_Secre_tail"/>
    <property type="match status" value="1"/>
</dbReference>
<dbReference type="EMBL" id="BSOH01000001">
    <property type="protein sequence ID" value="GLR15566.1"/>
    <property type="molecule type" value="Genomic_DNA"/>
</dbReference>
<organism evidence="2 3">
    <name type="scientific">Portibacter lacus</name>
    <dbReference type="NCBI Taxonomy" id="1099794"/>
    <lineage>
        <taxon>Bacteria</taxon>
        <taxon>Pseudomonadati</taxon>
        <taxon>Bacteroidota</taxon>
        <taxon>Saprospiria</taxon>
        <taxon>Saprospirales</taxon>
        <taxon>Haliscomenobacteraceae</taxon>
        <taxon>Portibacter</taxon>
    </lineage>
</organism>
<dbReference type="InterPro" id="IPR013783">
    <property type="entry name" value="Ig-like_fold"/>
</dbReference>
<keyword evidence="3" id="KW-1185">Reference proteome</keyword>
<comment type="caution">
    <text evidence="2">The sequence shown here is derived from an EMBL/GenBank/DDBJ whole genome shotgun (WGS) entry which is preliminary data.</text>
</comment>
<gene>
    <name evidence="2" type="ORF">GCM10007940_01810</name>
</gene>
<evidence type="ECO:0008006" key="4">
    <source>
        <dbReference type="Google" id="ProtNLM"/>
    </source>
</evidence>